<gene>
    <name evidence="7" type="primary">mfd_1</name>
    <name evidence="7" type="ORF">PAECIP111892_03266</name>
</gene>
<evidence type="ECO:0000313" key="7">
    <source>
        <dbReference type="EMBL" id="CAH1209606.1"/>
    </source>
</evidence>
<dbReference type="InterPro" id="IPR014001">
    <property type="entry name" value="Helicase_ATP-bd"/>
</dbReference>
<evidence type="ECO:0000259" key="5">
    <source>
        <dbReference type="PROSITE" id="PS51192"/>
    </source>
</evidence>
<dbReference type="EMBL" id="CAKMMG010000004">
    <property type="protein sequence ID" value="CAH1209606.1"/>
    <property type="molecule type" value="Genomic_DNA"/>
</dbReference>
<feature type="compositionally biased region" description="Basic and acidic residues" evidence="4">
    <location>
        <begin position="272"/>
        <end position="291"/>
    </location>
</feature>
<sequence length="751" mass="82540">MRVSVYAVEIDGRFKIWISLNLAIDLLWWSAAGERGWRGRAAEKLVLLSSSLPLGWAVKLRECFRFHKMMCRWSSEEWAAYLRDSLQEEMRREEESGGKQQGTWMNSVEVITEPLRNQEQQNCWARIDSGCDKGESESYFSSGSGDGLLDRSESLGIAADRLVEMLSGRSLLQPEVEGLLTEQLAGMERDWRSAAQLAHLQGRLKLQAAVSAGIGGKGEGRSNNNSEKAEGKKGDHSNSSSRRGEGDREYPSNSRSKWAEGDREYPCNSSSRRGEGDREYHSNSSSRRDEGGRVCLSRAGLAAALRLPLLLWRRGAARRRAVERCLRCGSVATGRTPCAACGLAGCAYCEACLALGRSRACALLLRSAASPAVRGTAGISPTVAARRWGLSAAQAGAAGAALQFLTARRQHAAGTGPERFLLWAVTGAGKTEITFPLLETVLAAGGRALVATPRRDVVLELAPRLARAFPAETLAVLYGGSQDRWVAGQLTIATTHQLLRFHHGFDLVIIDELDAFPYHNNPMLAFAAEQACKPDGVFIFLSATPPQKLQRQAHFGKLPHARVPVRYHGHPLPVPRLLTMNPVQLCMKRGALPAVFLKALHRSLAREAQIFIFVARIAHIEGLLTLLRRKIPGVCIEGTSSKDPDRTDKVTAFRNRAITILVTTTILERGVTVPRSDVFILDADSKLFDEASLVQMAGRAGRSKDDPAGRVYFLSPEWTQSQRKAIGQVRTMNSIARKQGYLNRREPSWTL</sequence>
<dbReference type="PANTHER" id="PTHR30580">
    <property type="entry name" value="PRIMOSOMAL PROTEIN N"/>
    <property type="match status" value="1"/>
</dbReference>
<protein>
    <submittedName>
        <fullName evidence="7">Transcription-repair-coupling factor</fullName>
        <ecNumber evidence="7">3.6.4.-</ecNumber>
    </submittedName>
</protein>
<dbReference type="EC" id="3.6.4.-" evidence="7"/>
<dbReference type="InterPro" id="IPR001650">
    <property type="entry name" value="Helicase_C-like"/>
</dbReference>
<dbReference type="GO" id="GO:0016787">
    <property type="term" value="F:hydrolase activity"/>
    <property type="evidence" value="ECO:0007669"/>
    <property type="project" value="UniProtKB-KW"/>
</dbReference>
<accession>A0ABN8GK13</accession>
<feature type="domain" description="Helicase ATP-binding" evidence="5">
    <location>
        <begin position="411"/>
        <end position="563"/>
    </location>
</feature>
<evidence type="ECO:0000256" key="3">
    <source>
        <dbReference type="ARBA" id="ARBA00023125"/>
    </source>
</evidence>
<evidence type="ECO:0000256" key="4">
    <source>
        <dbReference type="SAM" id="MobiDB-lite"/>
    </source>
</evidence>
<keyword evidence="8" id="KW-1185">Reference proteome</keyword>
<keyword evidence="7" id="KW-0378">Hydrolase</keyword>
<keyword evidence="1" id="KW-0547">Nucleotide-binding</keyword>
<dbReference type="PANTHER" id="PTHR30580:SF1">
    <property type="entry name" value="COMF OPERON PROTEIN 1"/>
    <property type="match status" value="1"/>
</dbReference>
<comment type="caution">
    <text evidence="7">The sequence shown here is derived from an EMBL/GenBank/DDBJ whole genome shotgun (WGS) entry which is preliminary data.</text>
</comment>
<dbReference type="PROSITE" id="PS51194">
    <property type="entry name" value="HELICASE_CTER"/>
    <property type="match status" value="1"/>
</dbReference>
<dbReference type="InterPro" id="IPR011545">
    <property type="entry name" value="DEAD/DEAH_box_helicase_dom"/>
</dbReference>
<feature type="region of interest" description="Disordered" evidence="4">
    <location>
        <begin position="214"/>
        <end position="291"/>
    </location>
</feature>
<evidence type="ECO:0000313" key="8">
    <source>
        <dbReference type="Proteomes" id="UP000838324"/>
    </source>
</evidence>
<dbReference type="Proteomes" id="UP000838324">
    <property type="component" value="Unassembled WGS sequence"/>
</dbReference>
<proteinExistence type="predicted"/>
<reference evidence="7" key="1">
    <citation type="submission" date="2022-01" db="EMBL/GenBank/DDBJ databases">
        <authorList>
            <person name="Criscuolo A."/>
        </authorList>
    </citation>
    <scope>NUCLEOTIDE SEQUENCE</scope>
    <source>
        <strain evidence="7">CIP111892</strain>
    </source>
</reference>
<dbReference type="SMART" id="SM00487">
    <property type="entry name" value="DEXDc"/>
    <property type="match status" value="1"/>
</dbReference>
<organism evidence="7 8">
    <name type="scientific">Paenibacillus auburnensis</name>
    <dbReference type="NCBI Taxonomy" id="2905649"/>
    <lineage>
        <taxon>Bacteria</taxon>
        <taxon>Bacillati</taxon>
        <taxon>Bacillota</taxon>
        <taxon>Bacilli</taxon>
        <taxon>Bacillales</taxon>
        <taxon>Paenibacillaceae</taxon>
        <taxon>Paenibacillus</taxon>
    </lineage>
</organism>
<feature type="compositionally biased region" description="Basic and acidic residues" evidence="4">
    <location>
        <begin position="227"/>
        <end position="250"/>
    </location>
</feature>
<dbReference type="SMART" id="SM00490">
    <property type="entry name" value="HELICc"/>
    <property type="match status" value="1"/>
</dbReference>
<evidence type="ECO:0000259" key="6">
    <source>
        <dbReference type="PROSITE" id="PS51194"/>
    </source>
</evidence>
<dbReference type="SUPFAM" id="SSF52540">
    <property type="entry name" value="P-loop containing nucleoside triphosphate hydrolases"/>
    <property type="match status" value="1"/>
</dbReference>
<evidence type="ECO:0000256" key="1">
    <source>
        <dbReference type="ARBA" id="ARBA00022741"/>
    </source>
</evidence>
<feature type="domain" description="Helicase C-terminal" evidence="6">
    <location>
        <begin position="596"/>
        <end position="748"/>
    </location>
</feature>
<dbReference type="Pfam" id="PF00271">
    <property type="entry name" value="Helicase_C"/>
    <property type="match status" value="1"/>
</dbReference>
<evidence type="ECO:0000256" key="2">
    <source>
        <dbReference type="ARBA" id="ARBA00022840"/>
    </source>
</evidence>
<dbReference type="InterPro" id="IPR027417">
    <property type="entry name" value="P-loop_NTPase"/>
</dbReference>
<dbReference type="Pfam" id="PF00270">
    <property type="entry name" value="DEAD"/>
    <property type="match status" value="1"/>
</dbReference>
<dbReference type="PROSITE" id="PS51192">
    <property type="entry name" value="HELICASE_ATP_BIND_1"/>
    <property type="match status" value="1"/>
</dbReference>
<name>A0ABN8GK13_9BACL</name>
<dbReference type="RefSeq" id="WP_236334917.1">
    <property type="nucleotide sequence ID" value="NZ_CAKMMG010000004.1"/>
</dbReference>
<keyword evidence="3" id="KW-0238">DNA-binding</keyword>
<dbReference type="Gene3D" id="3.40.50.300">
    <property type="entry name" value="P-loop containing nucleotide triphosphate hydrolases"/>
    <property type="match status" value="2"/>
</dbReference>
<keyword evidence="2" id="KW-0067">ATP-binding</keyword>